<feature type="region of interest" description="Disordered" evidence="1">
    <location>
        <begin position="279"/>
        <end position="298"/>
    </location>
</feature>
<feature type="compositionally biased region" description="Low complexity" evidence="1">
    <location>
        <begin position="372"/>
        <end position="425"/>
    </location>
</feature>
<feature type="domain" description="DUF6777" evidence="2">
    <location>
        <begin position="172"/>
        <end position="333"/>
    </location>
</feature>
<dbReference type="Proteomes" id="UP001596066">
    <property type="component" value="Unassembled WGS sequence"/>
</dbReference>
<evidence type="ECO:0000313" key="3">
    <source>
        <dbReference type="EMBL" id="MFC5646471.1"/>
    </source>
</evidence>
<feature type="non-terminal residue" evidence="3">
    <location>
        <position position="1"/>
    </location>
</feature>
<feature type="compositionally biased region" description="Low complexity" evidence="1">
    <location>
        <begin position="45"/>
        <end position="62"/>
    </location>
</feature>
<gene>
    <name evidence="3" type="ORF">ACFPZF_34670</name>
</gene>
<feature type="compositionally biased region" description="Low complexity" evidence="1">
    <location>
        <begin position="341"/>
        <end position="362"/>
    </location>
</feature>
<feature type="region of interest" description="Disordered" evidence="1">
    <location>
        <begin position="318"/>
        <end position="425"/>
    </location>
</feature>
<keyword evidence="4" id="KW-1185">Reference proteome</keyword>
<comment type="caution">
    <text evidence="3">The sequence shown here is derived from an EMBL/GenBank/DDBJ whole genome shotgun (WGS) entry which is preliminary data.</text>
</comment>
<feature type="compositionally biased region" description="Low complexity" evidence="1">
    <location>
        <begin position="1"/>
        <end position="17"/>
    </location>
</feature>
<protein>
    <submittedName>
        <fullName evidence="3">DUF6777 domain-containing protein</fullName>
    </submittedName>
</protein>
<feature type="region of interest" description="Disordered" evidence="1">
    <location>
        <begin position="1"/>
        <end position="86"/>
    </location>
</feature>
<evidence type="ECO:0000313" key="4">
    <source>
        <dbReference type="Proteomes" id="UP001596066"/>
    </source>
</evidence>
<feature type="compositionally biased region" description="Low complexity" evidence="1">
    <location>
        <begin position="288"/>
        <end position="298"/>
    </location>
</feature>
<dbReference type="Pfam" id="PF20568">
    <property type="entry name" value="DUF6777"/>
    <property type="match status" value="1"/>
</dbReference>
<feature type="compositionally biased region" description="Pro residues" evidence="1">
    <location>
        <begin position="18"/>
        <end position="30"/>
    </location>
</feature>
<reference evidence="4" key="1">
    <citation type="journal article" date="2019" name="Int. J. Syst. Evol. Microbiol.">
        <title>The Global Catalogue of Microorganisms (GCM) 10K type strain sequencing project: providing services to taxonomists for standard genome sequencing and annotation.</title>
        <authorList>
            <consortium name="The Broad Institute Genomics Platform"/>
            <consortium name="The Broad Institute Genome Sequencing Center for Infectious Disease"/>
            <person name="Wu L."/>
            <person name="Ma J."/>
        </authorList>
    </citation>
    <scope>NUCLEOTIDE SEQUENCE [LARGE SCALE GENOMIC DNA]</scope>
    <source>
        <strain evidence="4">CGMCC 4.1622</strain>
    </source>
</reference>
<accession>A0ABW0VQT6</accession>
<organism evidence="3 4">
    <name type="scientific">Kitasatospora cinereorecta</name>
    <dbReference type="NCBI Taxonomy" id="285560"/>
    <lineage>
        <taxon>Bacteria</taxon>
        <taxon>Bacillati</taxon>
        <taxon>Actinomycetota</taxon>
        <taxon>Actinomycetes</taxon>
        <taxon>Kitasatosporales</taxon>
        <taxon>Streptomycetaceae</taxon>
        <taxon>Kitasatospora</taxon>
    </lineage>
</organism>
<evidence type="ECO:0000259" key="2">
    <source>
        <dbReference type="Pfam" id="PF20568"/>
    </source>
</evidence>
<evidence type="ECO:0000256" key="1">
    <source>
        <dbReference type="SAM" id="MobiDB-lite"/>
    </source>
</evidence>
<dbReference type="InterPro" id="IPR046704">
    <property type="entry name" value="DUF6777"/>
</dbReference>
<sequence>LAAGAAAASGASGASQPPSGPPAGPPPGPLSGPGAAQPSGGGADAGLTAGTGAVPGGATPLGAAGGGGASEPPVREVPGAGGGGRPPWWRNPRILAVAAGVIVAGVVLGVVLTSQSSTNSSNQASGQQQVALQPVAATGQDPFTGSVAAEQPASSAYASPAGATPYASPSGTLSGGDAGLYGGSQKVASCDVPKLSGYLAANPEKAQAWASVEGIQPNTIDAYLKGLTPVVLRADTRVTNHGYSNGQATPYQAVLQSGTAVLVDSYGVPRVRCACGNPLKPPADTGASTSYSGSAWSSFSPDHVVTVTPAPKKVDSMVLIDPKTGKPFTRPVGGTGQNDTSASPSAPASGGSSSHGPSSGSSSGSGSGSPGGPSSKLPGSQSPKSGGQSGASSASSYSAGVAGPSSAAGASSYGSPAGPGSAPAQ</sequence>
<dbReference type="EMBL" id="JBHSOC010000101">
    <property type="protein sequence ID" value="MFC5646471.1"/>
    <property type="molecule type" value="Genomic_DNA"/>
</dbReference>
<name>A0ABW0VQT6_9ACTN</name>
<dbReference type="RefSeq" id="WP_380232467.1">
    <property type="nucleotide sequence ID" value="NZ_JBHSOC010000101.1"/>
</dbReference>
<proteinExistence type="predicted"/>